<evidence type="ECO:0000313" key="3">
    <source>
        <dbReference type="Proteomes" id="UP001501845"/>
    </source>
</evidence>
<organism evidence="2 3">
    <name type="scientific">Streptomyces tunisiensis</name>
    <dbReference type="NCBI Taxonomy" id="948699"/>
    <lineage>
        <taxon>Bacteria</taxon>
        <taxon>Bacillati</taxon>
        <taxon>Actinomycetota</taxon>
        <taxon>Actinomycetes</taxon>
        <taxon>Kitasatosporales</taxon>
        <taxon>Streptomycetaceae</taxon>
        <taxon>Streptomyces</taxon>
    </lineage>
</organism>
<dbReference type="Proteomes" id="UP001501845">
    <property type="component" value="Unassembled WGS sequence"/>
</dbReference>
<sequence>MSGAKLPANSTAGTSGPRPVPSVRTAGSTAAAWLSVKGNGTPRSGDRPGAPGRVGREAAGAGGSQYSADRGAAVGRPVDRLDEKMVNR</sequence>
<feature type="region of interest" description="Disordered" evidence="1">
    <location>
        <begin position="1"/>
        <end position="88"/>
    </location>
</feature>
<evidence type="ECO:0000256" key="1">
    <source>
        <dbReference type="SAM" id="MobiDB-lite"/>
    </source>
</evidence>
<feature type="compositionally biased region" description="Basic and acidic residues" evidence="1">
    <location>
        <begin position="77"/>
        <end position="88"/>
    </location>
</feature>
<dbReference type="EMBL" id="BAABBU010000004">
    <property type="protein sequence ID" value="GAA4122289.1"/>
    <property type="molecule type" value="Genomic_DNA"/>
</dbReference>
<proteinExistence type="predicted"/>
<comment type="caution">
    <text evidence="2">The sequence shown here is derived from an EMBL/GenBank/DDBJ whole genome shotgun (WGS) entry which is preliminary data.</text>
</comment>
<protein>
    <submittedName>
        <fullName evidence="2">Uncharacterized protein</fullName>
    </submittedName>
</protein>
<gene>
    <name evidence="2" type="ORF">GCM10022285_02340</name>
</gene>
<reference evidence="3" key="1">
    <citation type="journal article" date="2019" name="Int. J. Syst. Evol. Microbiol.">
        <title>The Global Catalogue of Microorganisms (GCM) 10K type strain sequencing project: providing services to taxonomists for standard genome sequencing and annotation.</title>
        <authorList>
            <consortium name="The Broad Institute Genomics Platform"/>
            <consortium name="The Broad Institute Genome Sequencing Center for Infectious Disease"/>
            <person name="Wu L."/>
            <person name="Ma J."/>
        </authorList>
    </citation>
    <scope>NUCLEOTIDE SEQUENCE [LARGE SCALE GENOMIC DNA]</scope>
    <source>
        <strain evidence="3">JCM 17589</strain>
    </source>
</reference>
<evidence type="ECO:0000313" key="2">
    <source>
        <dbReference type="EMBL" id="GAA4122289.1"/>
    </source>
</evidence>
<keyword evidence="3" id="KW-1185">Reference proteome</keyword>
<name>A0ABP7XML1_9ACTN</name>
<accession>A0ABP7XML1</accession>
<feature type="compositionally biased region" description="Low complexity" evidence="1">
    <location>
        <begin position="47"/>
        <end position="59"/>
    </location>
</feature>